<dbReference type="GeneID" id="109013704"/>
<evidence type="ECO:0000256" key="5">
    <source>
        <dbReference type="ARBA" id="ARBA00023242"/>
    </source>
</evidence>
<dbReference type="KEGG" id="jre:109013704"/>
<dbReference type="CDD" id="cd11455">
    <property type="entry name" value="bHLH_AtAIG1_like"/>
    <property type="match status" value="1"/>
</dbReference>
<dbReference type="Proteomes" id="UP000235220">
    <property type="component" value="Chromosome 11"/>
</dbReference>
<dbReference type="Pfam" id="PF00010">
    <property type="entry name" value="HLH"/>
    <property type="match status" value="1"/>
</dbReference>
<dbReference type="SUPFAM" id="SSF47459">
    <property type="entry name" value="HLH, helix-loop-helix DNA-binding domain"/>
    <property type="match status" value="1"/>
</dbReference>
<keyword evidence="2" id="KW-0805">Transcription regulation</keyword>
<sequence>MDRVVCFPLSTLVRDKKGYRCSTLLYPSTALFTTTVKPQNLHFQPRRTEQNRDMLPFQSYYGSRSLLEQKSERGREPNSAVNTMDGGDSMMSSASKGERRSEEACKSHKDAERRRRQRINAHLSTLRSLLPNTTKTDKASLLAQVVHHVKELRKQAADVGRQSGDACGSGSDSDPEVWPFPGEYDEATLSYCDGGKKVMKATLCCEDRPGLNLELARVIRSVRARAVRAEMMTVGGRTKSVVVVQWAGSGAGGEEEIGALKRALKAVVENRASGPGLGQGVSRSKRARVYGSLKGDDELLLRGL</sequence>
<protein>
    <submittedName>
        <fullName evidence="8">Transcription factor bHLH106-like isoform X1</fullName>
    </submittedName>
</protein>
<dbReference type="SMART" id="SM00353">
    <property type="entry name" value="HLH"/>
    <property type="match status" value="1"/>
</dbReference>
<dbReference type="Gene3D" id="4.10.280.10">
    <property type="entry name" value="Helix-loop-helix DNA-binding domain"/>
    <property type="match status" value="1"/>
</dbReference>
<dbReference type="Gramene" id="Jr11_22160_p1">
    <property type="protein sequence ID" value="cds.Jr11_22160_p1"/>
    <property type="gene ID" value="Jr11_22160"/>
</dbReference>
<dbReference type="InterPro" id="IPR045847">
    <property type="entry name" value="AIG1-like"/>
</dbReference>
<feature type="compositionally biased region" description="Basic and acidic residues" evidence="6">
    <location>
        <begin position="67"/>
        <end position="76"/>
    </location>
</feature>
<keyword evidence="5" id="KW-0539">Nucleus</keyword>
<dbReference type="AlphaFoldDB" id="A0A2I4H5K9"/>
<keyword evidence="7" id="KW-1185">Reference proteome</keyword>
<evidence type="ECO:0000256" key="6">
    <source>
        <dbReference type="SAM" id="MobiDB-lite"/>
    </source>
</evidence>
<feature type="compositionally biased region" description="Low complexity" evidence="6">
    <location>
        <begin position="84"/>
        <end position="93"/>
    </location>
</feature>
<dbReference type="PANTHER" id="PTHR45844:SF16">
    <property type="entry name" value="TRANSCRIPTION FACTOR BHLH30-LIKE"/>
    <property type="match status" value="1"/>
</dbReference>
<comment type="subcellular location">
    <subcellularLocation>
        <location evidence="1">Nucleus</location>
    </subcellularLocation>
</comment>
<dbReference type="InterPro" id="IPR036638">
    <property type="entry name" value="HLH_DNA-bd_sf"/>
</dbReference>
<dbReference type="GO" id="GO:0003677">
    <property type="term" value="F:DNA binding"/>
    <property type="evidence" value="ECO:0007669"/>
    <property type="project" value="UniProtKB-KW"/>
</dbReference>
<dbReference type="GO" id="GO:0005634">
    <property type="term" value="C:nucleus"/>
    <property type="evidence" value="ECO:0007669"/>
    <property type="project" value="UniProtKB-SubCell"/>
</dbReference>
<evidence type="ECO:0000256" key="1">
    <source>
        <dbReference type="ARBA" id="ARBA00004123"/>
    </source>
</evidence>
<feature type="region of interest" description="Disordered" evidence="6">
    <location>
        <begin position="66"/>
        <end position="118"/>
    </location>
</feature>
<gene>
    <name evidence="8" type="primary">LOC109013704</name>
</gene>
<evidence type="ECO:0000313" key="7">
    <source>
        <dbReference type="Proteomes" id="UP000235220"/>
    </source>
</evidence>
<dbReference type="PANTHER" id="PTHR45844">
    <property type="entry name" value="TRANSCRIPTION FACTOR BHLH30"/>
    <property type="match status" value="1"/>
</dbReference>
<evidence type="ECO:0000256" key="2">
    <source>
        <dbReference type="ARBA" id="ARBA00023015"/>
    </source>
</evidence>
<evidence type="ECO:0000313" key="8">
    <source>
        <dbReference type="RefSeq" id="XP_018851433.1"/>
    </source>
</evidence>
<dbReference type="PROSITE" id="PS50888">
    <property type="entry name" value="BHLH"/>
    <property type="match status" value="1"/>
</dbReference>
<keyword evidence="4" id="KW-0804">Transcription</keyword>
<accession>A0A2I4H5K9</accession>
<reference evidence="8" key="1">
    <citation type="submission" date="2025-08" db="UniProtKB">
        <authorList>
            <consortium name="RefSeq"/>
        </authorList>
    </citation>
    <scope>IDENTIFICATION</scope>
    <source>
        <tissue evidence="8">Leaves</tissue>
    </source>
</reference>
<dbReference type="GO" id="GO:0003700">
    <property type="term" value="F:DNA-binding transcription factor activity"/>
    <property type="evidence" value="ECO:0007669"/>
    <property type="project" value="InterPro"/>
</dbReference>
<proteinExistence type="predicted"/>
<organism evidence="7 8">
    <name type="scientific">Juglans regia</name>
    <name type="common">English walnut</name>
    <dbReference type="NCBI Taxonomy" id="51240"/>
    <lineage>
        <taxon>Eukaryota</taxon>
        <taxon>Viridiplantae</taxon>
        <taxon>Streptophyta</taxon>
        <taxon>Embryophyta</taxon>
        <taxon>Tracheophyta</taxon>
        <taxon>Spermatophyta</taxon>
        <taxon>Magnoliopsida</taxon>
        <taxon>eudicotyledons</taxon>
        <taxon>Gunneridae</taxon>
        <taxon>Pentapetalae</taxon>
        <taxon>rosids</taxon>
        <taxon>fabids</taxon>
        <taxon>Fagales</taxon>
        <taxon>Juglandaceae</taxon>
        <taxon>Juglans</taxon>
    </lineage>
</organism>
<dbReference type="GO" id="GO:0046983">
    <property type="term" value="F:protein dimerization activity"/>
    <property type="evidence" value="ECO:0007669"/>
    <property type="project" value="InterPro"/>
</dbReference>
<keyword evidence="3" id="KW-0238">DNA-binding</keyword>
<feature type="compositionally biased region" description="Low complexity" evidence="6">
    <location>
        <begin position="163"/>
        <end position="172"/>
    </location>
</feature>
<feature type="region of interest" description="Disordered" evidence="6">
    <location>
        <begin position="157"/>
        <end position="177"/>
    </location>
</feature>
<dbReference type="OrthoDB" id="71302at2759"/>
<name>A0A2I4H5K9_JUGRE</name>
<evidence type="ECO:0000256" key="3">
    <source>
        <dbReference type="ARBA" id="ARBA00023125"/>
    </source>
</evidence>
<feature type="compositionally biased region" description="Basic and acidic residues" evidence="6">
    <location>
        <begin position="96"/>
        <end position="113"/>
    </location>
</feature>
<dbReference type="RefSeq" id="XP_018851433.1">
    <property type="nucleotide sequence ID" value="XM_018995888.2"/>
</dbReference>
<evidence type="ECO:0000256" key="4">
    <source>
        <dbReference type="ARBA" id="ARBA00023163"/>
    </source>
</evidence>
<dbReference type="InterPro" id="IPR011598">
    <property type="entry name" value="bHLH_dom"/>
</dbReference>